<name>A0A1Y2HY53_9FUNG</name>
<proteinExistence type="predicted"/>
<keyword evidence="3" id="KW-1185">Reference proteome</keyword>
<protein>
    <submittedName>
        <fullName evidence="2">Uncharacterized protein</fullName>
    </submittedName>
</protein>
<evidence type="ECO:0000313" key="3">
    <source>
        <dbReference type="Proteomes" id="UP000193411"/>
    </source>
</evidence>
<organism evidence="2 3">
    <name type="scientific">Catenaria anguillulae PL171</name>
    <dbReference type="NCBI Taxonomy" id="765915"/>
    <lineage>
        <taxon>Eukaryota</taxon>
        <taxon>Fungi</taxon>
        <taxon>Fungi incertae sedis</taxon>
        <taxon>Blastocladiomycota</taxon>
        <taxon>Blastocladiomycetes</taxon>
        <taxon>Blastocladiales</taxon>
        <taxon>Catenariaceae</taxon>
        <taxon>Catenaria</taxon>
    </lineage>
</organism>
<gene>
    <name evidence="2" type="ORF">BCR44DRAFT_1482773</name>
</gene>
<evidence type="ECO:0000313" key="2">
    <source>
        <dbReference type="EMBL" id="ORZ39547.1"/>
    </source>
</evidence>
<reference evidence="2 3" key="1">
    <citation type="submission" date="2016-07" db="EMBL/GenBank/DDBJ databases">
        <title>Pervasive Adenine N6-methylation of Active Genes in Fungi.</title>
        <authorList>
            <consortium name="DOE Joint Genome Institute"/>
            <person name="Mondo S.J."/>
            <person name="Dannebaum R.O."/>
            <person name="Kuo R.C."/>
            <person name="Labutti K."/>
            <person name="Haridas S."/>
            <person name="Kuo A."/>
            <person name="Salamov A."/>
            <person name="Ahrendt S.R."/>
            <person name="Lipzen A."/>
            <person name="Sullivan W."/>
            <person name="Andreopoulos W.B."/>
            <person name="Clum A."/>
            <person name="Lindquist E."/>
            <person name="Daum C."/>
            <person name="Ramamoorthy G.K."/>
            <person name="Gryganskyi A."/>
            <person name="Culley D."/>
            <person name="Magnuson J.K."/>
            <person name="James T.Y."/>
            <person name="O'Malley M.A."/>
            <person name="Stajich J.E."/>
            <person name="Spatafora J.W."/>
            <person name="Visel A."/>
            <person name="Grigoriev I.V."/>
        </authorList>
    </citation>
    <scope>NUCLEOTIDE SEQUENCE [LARGE SCALE GENOMIC DNA]</scope>
    <source>
        <strain evidence="2 3">PL171</strain>
    </source>
</reference>
<feature type="region of interest" description="Disordered" evidence="1">
    <location>
        <begin position="49"/>
        <end position="80"/>
    </location>
</feature>
<accession>A0A1Y2HY53</accession>
<feature type="region of interest" description="Disordered" evidence="1">
    <location>
        <begin position="544"/>
        <end position="572"/>
    </location>
</feature>
<evidence type="ECO:0000256" key="1">
    <source>
        <dbReference type="SAM" id="MobiDB-lite"/>
    </source>
</evidence>
<dbReference type="EMBL" id="MCFL01000005">
    <property type="protein sequence ID" value="ORZ39547.1"/>
    <property type="molecule type" value="Genomic_DNA"/>
</dbReference>
<dbReference type="Proteomes" id="UP000193411">
    <property type="component" value="Unassembled WGS sequence"/>
</dbReference>
<sequence>MAMDVDDAVDPIIISTDDDDDIIDMTPETPAVPQTQHRLKRSSTVALGPDATATRQRLRRVSPNRLAPHNRPVTPTPTSSLIPPPDGFFDLFKASVAYRQPVVAVPKLPPGLPPGIRWVAQTLFGQFSYNVTRAQIRDAIQEVMDLLRSEPSESLNKAHRMRPTEVSANVRVIMFGLRMCVIAVAKLVAMSKETEASVAMACHEGHLVTVAERPSNKLTMQPIINDLSKLSRFLAIDPILGTPPTTLMLTYVVSWVAQKLNDNTWLPQNRCHYPQAVYVLQLVAVTNAMHRSRVSKFDHVFFPLLQIYSRLGITATPMGHDPMQFHPEYQLLLALKAHGVTHLSRFVALIRRMRIASISQPMLHAMMELLAFYRLWKKMFPHIPPPPFTIIWDGDNREPSQDFLEQAQVKWVDIHVHALQAKWTNWICKSTNTRVGTFHTAVRHASESADFEAMFQLVANFPALRFRPLARRLTRRVVWDHASHTRSHHGRHAHGPETLATASTRATHHAPSNVAKMVEGVFAHNFGCETDAFLGKRPDEVSKLLGQRPPSAACGHAGHEHGQGQAQRKKPALPDASRAGWTFWIRSVEDARFWVEWARLCISGYDEGFEKDYYWPGAGFKNISGLFEDDDDE</sequence>
<feature type="region of interest" description="Disordered" evidence="1">
    <location>
        <begin position="483"/>
        <end position="508"/>
    </location>
</feature>
<dbReference type="AlphaFoldDB" id="A0A1Y2HY53"/>
<feature type="compositionally biased region" description="Basic residues" evidence="1">
    <location>
        <begin position="484"/>
        <end position="493"/>
    </location>
</feature>
<comment type="caution">
    <text evidence="2">The sequence shown here is derived from an EMBL/GenBank/DDBJ whole genome shotgun (WGS) entry which is preliminary data.</text>
</comment>